<dbReference type="Pfam" id="PF00454">
    <property type="entry name" value="PI3_PI4_kinase"/>
    <property type="match status" value="1"/>
</dbReference>
<dbReference type="InterPro" id="IPR036940">
    <property type="entry name" value="PI3/4_kinase_cat_sf"/>
</dbReference>
<dbReference type="SMART" id="SM01343">
    <property type="entry name" value="FATC"/>
    <property type="match status" value="1"/>
</dbReference>
<evidence type="ECO:0000256" key="3">
    <source>
        <dbReference type="ARBA" id="ARBA00022763"/>
    </source>
</evidence>
<gene>
    <name evidence="8" type="ORF">TSOC_015019</name>
</gene>
<feature type="region of interest" description="Disordered" evidence="5">
    <location>
        <begin position="155"/>
        <end position="174"/>
    </location>
</feature>
<dbReference type="GO" id="GO:0005634">
    <property type="term" value="C:nucleus"/>
    <property type="evidence" value="ECO:0007669"/>
    <property type="project" value="UniProtKB-SubCell"/>
</dbReference>
<dbReference type="InterPro" id="IPR011009">
    <property type="entry name" value="Kinase-like_dom_sf"/>
</dbReference>
<dbReference type="GO" id="GO:0006281">
    <property type="term" value="P:DNA repair"/>
    <property type="evidence" value="ECO:0007669"/>
    <property type="project" value="TreeGrafter"/>
</dbReference>
<reference evidence="8 9" key="1">
    <citation type="journal article" date="2017" name="Mol. Biol. Evol.">
        <title>The 4-celled Tetrabaena socialis nuclear genome reveals the essential components for genetic control of cell number at the origin of multicellularity in the volvocine lineage.</title>
        <authorList>
            <person name="Featherston J."/>
            <person name="Arakaki Y."/>
            <person name="Hanschen E.R."/>
            <person name="Ferris P.J."/>
            <person name="Michod R.E."/>
            <person name="Olson B.J.S.C."/>
            <person name="Nozaki H."/>
            <person name="Durand P.M."/>
        </authorList>
    </citation>
    <scope>NUCLEOTIDE SEQUENCE [LARGE SCALE GENOMIC DNA]</scope>
    <source>
        <strain evidence="8 9">NIES-571</strain>
    </source>
</reference>
<feature type="domain" description="PI3K/PI4K catalytic" evidence="6">
    <location>
        <begin position="94"/>
        <end position="191"/>
    </location>
</feature>
<evidence type="ECO:0000313" key="8">
    <source>
        <dbReference type="EMBL" id="PNG99208.1"/>
    </source>
</evidence>
<keyword evidence="8" id="KW-0418">Kinase</keyword>
<feature type="domain" description="FATC" evidence="7">
    <location>
        <begin position="200"/>
        <end position="232"/>
    </location>
</feature>
<dbReference type="GO" id="GO:0004674">
    <property type="term" value="F:protein serine/threonine kinase activity"/>
    <property type="evidence" value="ECO:0007669"/>
    <property type="project" value="UniProtKB-KW"/>
</dbReference>
<evidence type="ECO:0000313" key="9">
    <source>
        <dbReference type="Proteomes" id="UP000236333"/>
    </source>
</evidence>
<organism evidence="8 9">
    <name type="scientific">Tetrabaena socialis</name>
    <dbReference type="NCBI Taxonomy" id="47790"/>
    <lineage>
        <taxon>Eukaryota</taxon>
        <taxon>Viridiplantae</taxon>
        <taxon>Chlorophyta</taxon>
        <taxon>core chlorophytes</taxon>
        <taxon>Chlorophyceae</taxon>
        <taxon>CS clade</taxon>
        <taxon>Chlamydomonadales</taxon>
        <taxon>Tetrabaenaceae</taxon>
        <taxon>Tetrabaena</taxon>
    </lineage>
</organism>
<dbReference type="Gene3D" id="1.10.1070.11">
    <property type="entry name" value="Phosphatidylinositol 3-/4-kinase, catalytic domain"/>
    <property type="match status" value="1"/>
</dbReference>
<evidence type="ECO:0000256" key="5">
    <source>
        <dbReference type="SAM" id="MobiDB-lite"/>
    </source>
</evidence>
<dbReference type="OrthoDB" id="381190at2759"/>
<dbReference type="PANTHER" id="PTHR11139:SF69">
    <property type="entry name" value="SERINE_THREONINE-PROTEIN KINASE ATR"/>
    <property type="match status" value="1"/>
</dbReference>
<keyword evidence="8" id="KW-0808">Transferase</keyword>
<evidence type="ECO:0000259" key="6">
    <source>
        <dbReference type="PROSITE" id="PS50290"/>
    </source>
</evidence>
<dbReference type="PROSITE" id="PS51190">
    <property type="entry name" value="FATC"/>
    <property type="match status" value="1"/>
</dbReference>
<dbReference type="GO" id="GO:0005694">
    <property type="term" value="C:chromosome"/>
    <property type="evidence" value="ECO:0007669"/>
    <property type="project" value="TreeGrafter"/>
</dbReference>
<comment type="caution">
    <text evidence="8">The sequence shown here is derived from an EMBL/GenBank/DDBJ whole genome shotgun (WGS) entry which is preliminary data.</text>
</comment>
<keyword evidence="4" id="KW-0539">Nucleus</keyword>
<evidence type="ECO:0000256" key="2">
    <source>
        <dbReference type="ARBA" id="ARBA00022527"/>
    </source>
</evidence>
<sequence>SPSGSSGGGPAAAAAAAAALALTEAEGLSAAGSGRPARPRSSRIICCSQLASSERFDSPAEGAGGWVLGCRLLRRSPHLLSASPRPRPAAPPQVPEMVPFRLTQNVIDCFGISGVEGAYRRCAETTLQVLRQHKETLMTCAETFLHDPLLEWAGSGSSRGGQRGAQDANEAENPAAKDALATIEGRLGGTLLGVAAVPSLPLSCEGQAARLISEATDKENLGRMYVWWMAWY</sequence>
<dbReference type="SUPFAM" id="SSF56112">
    <property type="entry name" value="Protein kinase-like (PK-like)"/>
    <property type="match status" value="1"/>
</dbReference>
<comment type="subcellular location">
    <subcellularLocation>
        <location evidence="1">Nucleus</location>
    </subcellularLocation>
</comment>
<keyword evidence="9" id="KW-1185">Reference proteome</keyword>
<dbReference type="AlphaFoldDB" id="A0A2J7ZG24"/>
<name>A0A2J7ZG24_9CHLO</name>
<dbReference type="Proteomes" id="UP000236333">
    <property type="component" value="Unassembled WGS sequence"/>
</dbReference>
<dbReference type="InterPro" id="IPR003152">
    <property type="entry name" value="FATC_dom"/>
</dbReference>
<dbReference type="GO" id="GO:0000077">
    <property type="term" value="P:DNA damage checkpoint signaling"/>
    <property type="evidence" value="ECO:0007669"/>
    <property type="project" value="TreeGrafter"/>
</dbReference>
<dbReference type="InterPro" id="IPR000403">
    <property type="entry name" value="PI3/4_kinase_cat_dom"/>
</dbReference>
<protein>
    <submittedName>
        <fullName evidence="8">Serine/threonine-protein kinase ATR</fullName>
    </submittedName>
</protein>
<dbReference type="PANTHER" id="PTHR11139">
    <property type="entry name" value="ATAXIA TELANGIECTASIA MUTATED ATM -RELATED"/>
    <property type="match status" value="1"/>
</dbReference>
<feature type="non-terminal residue" evidence="8">
    <location>
        <position position="1"/>
    </location>
</feature>
<proteinExistence type="predicted"/>
<evidence type="ECO:0000259" key="7">
    <source>
        <dbReference type="PROSITE" id="PS51190"/>
    </source>
</evidence>
<dbReference type="PROSITE" id="PS50290">
    <property type="entry name" value="PI3_4_KINASE_3"/>
    <property type="match status" value="1"/>
</dbReference>
<keyword evidence="3" id="KW-0227">DNA damage</keyword>
<dbReference type="InterPro" id="IPR050517">
    <property type="entry name" value="DDR_Repair_Kinase"/>
</dbReference>
<evidence type="ECO:0000256" key="1">
    <source>
        <dbReference type="ARBA" id="ARBA00004123"/>
    </source>
</evidence>
<dbReference type="Pfam" id="PF02260">
    <property type="entry name" value="FATC"/>
    <property type="match status" value="1"/>
</dbReference>
<accession>A0A2J7ZG24</accession>
<dbReference type="EMBL" id="PGGS01003671">
    <property type="protein sequence ID" value="PNG99208.1"/>
    <property type="molecule type" value="Genomic_DNA"/>
</dbReference>
<keyword evidence="2" id="KW-0723">Serine/threonine-protein kinase</keyword>
<dbReference type="GO" id="GO:0000723">
    <property type="term" value="P:telomere maintenance"/>
    <property type="evidence" value="ECO:0007669"/>
    <property type="project" value="TreeGrafter"/>
</dbReference>
<evidence type="ECO:0000256" key="4">
    <source>
        <dbReference type="ARBA" id="ARBA00023242"/>
    </source>
</evidence>